<sequence length="233" mass="26248">MTQWHVLGVYDSEDTYEENEDDDMSFRQCTILDKWGIKANDVGHVCGAVVCPEVPPPRVTKSMREYRKKNISTTLFALYKSNALDTEVYTYRKATSRAESGQFDVGRVPSGRWRGVNAFTTNEVRPMSSFEFLTEAEATGGIGTYVGSALCIARVPQGKSKVWDYGILVGYAWEEMFKTGVLQVTFLKETCEIPYNEDELQDLGLETYALRPLSCEIQLMLCLQNALDSQLSP</sequence>
<proteinExistence type="predicted"/>
<dbReference type="VEuPathDB" id="FungiDB:PC110_g4413"/>
<reference evidence="1" key="1">
    <citation type="submission" date="2018-10" db="EMBL/GenBank/DDBJ databases">
        <title>Effector identification in a new, highly contiguous assembly of the strawberry crown rot pathogen Phytophthora cactorum.</title>
        <authorList>
            <person name="Armitage A.D."/>
            <person name="Nellist C.F."/>
            <person name="Bates H."/>
            <person name="Vickerstaff R.J."/>
            <person name="Harrison R.J."/>
        </authorList>
    </citation>
    <scope>NUCLEOTIDE SEQUENCE</scope>
    <source>
        <strain evidence="1">4040</strain>
    </source>
</reference>
<name>A0A8T1E2S2_9STRA</name>
<dbReference type="Proteomes" id="UP000736787">
    <property type="component" value="Unassembled WGS sequence"/>
</dbReference>
<evidence type="ECO:0000313" key="2">
    <source>
        <dbReference type="Proteomes" id="UP000736787"/>
    </source>
</evidence>
<accession>A0A8T1E2S2</accession>
<comment type="caution">
    <text evidence="1">The sequence shown here is derived from an EMBL/GenBank/DDBJ whole genome shotgun (WGS) entry which is preliminary data.</text>
</comment>
<dbReference type="AlphaFoldDB" id="A0A8T1E2S2"/>
<evidence type="ECO:0000313" key="1">
    <source>
        <dbReference type="EMBL" id="KAG2948500.1"/>
    </source>
</evidence>
<gene>
    <name evidence="1" type="ORF">PC117_g5972</name>
</gene>
<organism evidence="1 2">
    <name type="scientific">Phytophthora cactorum</name>
    <dbReference type="NCBI Taxonomy" id="29920"/>
    <lineage>
        <taxon>Eukaryota</taxon>
        <taxon>Sar</taxon>
        <taxon>Stramenopiles</taxon>
        <taxon>Oomycota</taxon>
        <taxon>Peronosporomycetes</taxon>
        <taxon>Peronosporales</taxon>
        <taxon>Peronosporaceae</taxon>
        <taxon>Phytophthora</taxon>
    </lineage>
</organism>
<protein>
    <submittedName>
        <fullName evidence="1">Uncharacterized protein</fullName>
    </submittedName>
</protein>
<dbReference type="EMBL" id="RCMK01000109">
    <property type="protein sequence ID" value="KAG2948500.1"/>
    <property type="molecule type" value="Genomic_DNA"/>
</dbReference>